<dbReference type="Proteomes" id="UP000681720">
    <property type="component" value="Unassembled WGS sequence"/>
</dbReference>
<proteinExistence type="predicted"/>
<evidence type="ECO:0000313" key="2">
    <source>
        <dbReference type="Proteomes" id="UP000681720"/>
    </source>
</evidence>
<accession>A0A8S3BFX6</accession>
<organism evidence="1 2">
    <name type="scientific">Rotaria magnacalcarata</name>
    <dbReference type="NCBI Taxonomy" id="392030"/>
    <lineage>
        <taxon>Eukaryota</taxon>
        <taxon>Metazoa</taxon>
        <taxon>Spiralia</taxon>
        <taxon>Gnathifera</taxon>
        <taxon>Rotifera</taxon>
        <taxon>Eurotatoria</taxon>
        <taxon>Bdelloidea</taxon>
        <taxon>Philodinida</taxon>
        <taxon>Philodinidae</taxon>
        <taxon>Rotaria</taxon>
    </lineage>
</organism>
<gene>
    <name evidence="1" type="ORF">GIL414_LOCUS48128</name>
</gene>
<evidence type="ECO:0000313" key="1">
    <source>
        <dbReference type="EMBL" id="CAF4823703.1"/>
    </source>
</evidence>
<dbReference type="EMBL" id="CAJOBJ010155287">
    <property type="protein sequence ID" value="CAF4823703.1"/>
    <property type="molecule type" value="Genomic_DNA"/>
</dbReference>
<feature type="non-terminal residue" evidence="1">
    <location>
        <position position="1"/>
    </location>
</feature>
<sequence>LVEHLKLRGFILSRSTTYLRLLP</sequence>
<name>A0A8S3BFX6_9BILA</name>
<reference evidence="1" key="1">
    <citation type="submission" date="2021-02" db="EMBL/GenBank/DDBJ databases">
        <authorList>
            <person name="Nowell W R."/>
        </authorList>
    </citation>
    <scope>NUCLEOTIDE SEQUENCE</scope>
</reference>
<dbReference type="AlphaFoldDB" id="A0A8S3BFX6"/>
<comment type="caution">
    <text evidence="1">The sequence shown here is derived from an EMBL/GenBank/DDBJ whole genome shotgun (WGS) entry which is preliminary data.</text>
</comment>
<protein>
    <submittedName>
        <fullName evidence="1">Uncharacterized protein</fullName>
    </submittedName>
</protein>